<dbReference type="EMBL" id="GGFL01007633">
    <property type="protein sequence ID" value="MBW71811.1"/>
    <property type="molecule type" value="Transcribed_RNA"/>
</dbReference>
<accession>A0A2M4D2T1</accession>
<proteinExistence type="predicted"/>
<organism evidence="2">
    <name type="scientific">Anopheles darlingi</name>
    <name type="common">Mosquito</name>
    <dbReference type="NCBI Taxonomy" id="43151"/>
    <lineage>
        <taxon>Eukaryota</taxon>
        <taxon>Metazoa</taxon>
        <taxon>Ecdysozoa</taxon>
        <taxon>Arthropoda</taxon>
        <taxon>Hexapoda</taxon>
        <taxon>Insecta</taxon>
        <taxon>Pterygota</taxon>
        <taxon>Neoptera</taxon>
        <taxon>Endopterygota</taxon>
        <taxon>Diptera</taxon>
        <taxon>Nematocera</taxon>
        <taxon>Culicoidea</taxon>
        <taxon>Culicidae</taxon>
        <taxon>Anophelinae</taxon>
        <taxon>Anopheles</taxon>
    </lineage>
</organism>
<dbReference type="AlphaFoldDB" id="A0A2M4D2T1"/>
<feature type="signal peptide" evidence="1">
    <location>
        <begin position="1"/>
        <end position="21"/>
    </location>
</feature>
<name>A0A2M4D2T1_ANODA</name>
<feature type="chain" id="PRO_5014986300" evidence="1">
    <location>
        <begin position="22"/>
        <end position="153"/>
    </location>
</feature>
<reference evidence="2" key="1">
    <citation type="submission" date="2018-01" db="EMBL/GenBank/DDBJ databases">
        <title>An insight into the sialome of Amazonian anophelines.</title>
        <authorList>
            <person name="Ribeiro J.M."/>
            <person name="Scarpassa V."/>
            <person name="Calvo E."/>
        </authorList>
    </citation>
    <scope>NUCLEOTIDE SEQUENCE</scope>
</reference>
<protein>
    <submittedName>
        <fullName evidence="2">Putative secreted protein</fullName>
    </submittedName>
</protein>
<evidence type="ECO:0000313" key="2">
    <source>
        <dbReference type="EMBL" id="MBW71811.1"/>
    </source>
</evidence>
<keyword evidence="1" id="KW-0732">Signal</keyword>
<evidence type="ECO:0000256" key="1">
    <source>
        <dbReference type="SAM" id="SignalP"/>
    </source>
</evidence>
<sequence>MLLSLLLLLLLFALLLLPLSSLLLSPPVGLVARPCTNGRSGDSSAYGMFSPPSVKGRCVRPSWYFWCSEWRRLPASTNIVAEQQLLLSSPSLSSALSRSESIDELRSDRSLLSSAIVTVLSDIEPLSANALSLESSSDERFSTSDTSSLLWLL</sequence>